<evidence type="ECO:0000256" key="2">
    <source>
        <dbReference type="ARBA" id="ARBA00006003"/>
    </source>
</evidence>
<evidence type="ECO:0000256" key="13">
    <source>
        <dbReference type="ARBA" id="ARBA00039111"/>
    </source>
</evidence>
<comment type="caution">
    <text evidence="26">The sequence shown here is derived from an EMBL/GenBank/DDBJ whole genome shotgun (WGS) entry which is preliminary data.</text>
</comment>
<keyword evidence="12" id="KW-0325">Glycoprotein</keyword>
<dbReference type="GO" id="GO:0006629">
    <property type="term" value="P:lipid metabolic process"/>
    <property type="evidence" value="ECO:0007669"/>
    <property type="project" value="UniProtKB-KW"/>
</dbReference>
<evidence type="ECO:0000256" key="4">
    <source>
        <dbReference type="ARBA" id="ARBA00022679"/>
    </source>
</evidence>
<evidence type="ECO:0000256" key="1">
    <source>
        <dbReference type="ARBA" id="ARBA00004323"/>
    </source>
</evidence>
<evidence type="ECO:0000256" key="17">
    <source>
        <dbReference type="ARBA" id="ARBA00041976"/>
    </source>
</evidence>
<comment type="function">
    <text evidence="20">Transfers the sialyl group (N-acetyl-alpha-neuraminyl or NeuAc) from CMP-NeuAc to the non-reducing terminal galactose (Gal) of glycosphingolipids forming gangliosides (important molecules involved in the regulation of multiple cellular processes, including cell proliferation and differentiation, apoptosis, embryogenesis, development, and oncogenesis). Mainly involved in the biosynthesis of ganglioside GM3 but can also use different glycolipids as substrate acceptors such as D-galactosylceramide (GalCer), asialo-GM2 (GA2) and asialo-GM1 (GA1), although less preferentially than beta-D-Gal-(1-&gt;4)-beta-D-Glc-(1&lt;-&gt;1)-Cer (LacCer).</text>
</comment>
<evidence type="ECO:0000256" key="19">
    <source>
        <dbReference type="ARBA" id="ARBA00043651"/>
    </source>
</evidence>
<evidence type="ECO:0000256" key="23">
    <source>
        <dbReference type="ARBA" id="ARBA00049539"/>
    </source>
</evidence>
<dbReference type="Proteomes" id="UP000824782">
    <property type="component" value="Unassembled WGS sequence"/>
</dbReference>
<dbReference type="EMBL" id="WNYA01000001">
    <property type="protein sequence ID" value="KAG8591167.1"/>
    <property type="molecule type" value="Genomic_DNA"/>
</dbReference>
<evidence type="ECO:0000256" key="7">
    <source>
        <dbReference type="ARBA" id="ARBA00022989"/>
    </source>
</evidence>
<dbReference type="InterPro" id="IPR038578">
    <property type="entry name" value="GT29-like_sf"/>
</dbReference>
<evidence type="ECO:0000256" key="12">
    <source>
        <dbReference type="ARBA" id="ARBA00023180"/>
    </source>
</evidence>
<feature type="transmembrane region" description="Helical" evidence="25">
    <location>
        <begin position="12"/>
        <end position="29"/>
    </location>
</feature>
<comment type="subcellular location">
    <subcellularLocation>
        <location evidence="1">Golgi apparatus membrane</location>
        <topology evidence="1">Single-pass type II membrane protein</topology>
    </subcellularLocation>
</comment>
<name>A0AAV7D556_ENGPU</name>
<dbReference type="EMBL" id="WNYA01000001">
    <property type="protein sequence ID" value="KAG8591168.1"/>
    <property type="molecule type" value="Genomic_DNA"/>
</dbReference>
<keyword evidence="9" id="KW-0443">Lipid metabolism</keyword>
<evidence type="ECO:0000256" key="21">
    <source>
        <dbReference type="ARBA" id="ARBA00048050"/>
    </source>
</evidence>
<keyword evidence="5 25" id="KW-0812">Transmembrane</keyword>
<evidence type="ECO:0000256" key="3">
    <source>
        <dbReference type="ARBA" id="ARBA00022676"/>
    </source>
</evidence>
<reference evidence="26" key="1">
    <citation type="thesis" date="2020" institute="ProQuest LLC" country="789 East Eisenhower Parkway, Ann Arbor, MI, USA">
        <title>Comparative Genomics and Chromosome Evolution.</title>
        <authorList>
            <person name="Mudd A.B."/>
        </authorList>
    </citation>
    <scope>NUCLEOTIDE SEQUENCE</scope>
    <source>
        <strain evidence="26">237g6f4</strain>
        <tissue evidence="26">Blood</tissue>
    </source>
</reference>
<dbReference type="Pfam" id="PF00777">
    <property type="entry name" value="Glyco_transf_29"/>
    <property type="match status" value="1"/>
</dbReference>
<dbReference type="GO" id="GO:0000139">
    <property type="term" value="C:Golgi membrane"/>
    <property type="evidence" value="ECO:0007669"/>
    <property type="project" value="UniProtKB-SubCell"/>
</dbReference>
<evidence type="ECO:0000256" key="14">
    <source>
        <dbReference type="ARBA" id="ARBA00039792"/>
    </source>
</evidence>
<keyword evidence="8" id="KW-0333">Golgi apparatus</keyword>
<proteinExistence type="inferred from homology"/>
<dbReference type="PIRSF" id="PIRSF005557">
    <property type="entry name" value="Sialyl_trans"/>
    <property type="match status" value="1"/>
</dbReference>
<dbReference type="PANTHER" id="PTHR13713">
    <property type="entry name" value="SIALYLTRANSFERASE"/>
    <property type="match status" value="1"/>
</dbReference>
<evidence type="ECO:0000256" key="8">
    <source>
        <dbReference type="ARBA" id="ARBA00023034"/>
    </source>
</evidence>
<keyword evidence="4" id="KW-0808">Transferase</keyword>
<keyword evidence="27" id="KW-1185">Reference proteome</keyword>
<evidence type="ECO:0000256" key="24">
    <source>
        <dbReference type="PIRSR" id="PIRSR005557-2"/>
    </source>
</evidence>
<comment type="similarity">
    <text evidence="2">Belongs to the glycosyltransferase 29 family.</text>
</comment>
<evidence type="ECO:0000313" key="26">
    <source>
        <dbReference type="EMBL" id="KAG8591167.1"/>
    </source>
</evidence>
<dbReference type="InterPro" id="IPR051142">
    <property type="entry name" value="Glycosyltransferase_29"/>
</dbReference>
<keyword evidence="7 25" id="KW-1133">Transmembrane helix</keyword>
<evidence type="ECO:0000313" key="27">
    <source>
        <dbReference type="Proteomes" id="UP000824782"/>
    </source>
</evidence>
<evidence type="ECO:0000256" key="15">
    <source>
        <dbReference type="ARBA" id="ARBA00041341"/>
    </source>
</evidence>
<evidence type="ECO:0000256" key="20">
    <source>
        <dbReference type="ARBA" id="ARBA00045587"/>
    </source>
</evidence>
<keyword evidence="10 25" id="KW-0472">Membrane</keyword>
<sequence>MKRPTCKCCCRVFFRILFLICFTICFLYICKVGLDAETCDLRVVDPKHIKNAHTFAKRVMEAQCRPEFARKEMDRRFRNRYNMGLESFVKKSKDLNESLYLYGPPFGFRQYLRELNEILDMIPNDGLPEGRSSKSCSRCIVIGSGGILHGLQLGSAIDKYDVVIRLNNAPVHGHERDVGNKTTIRMTYPEGAPISEREYFNNSLFVTVLFKHADFLWLQAVLKNETLSTWDRLFFWKSVTEKLPLKSHQIRILNPLIVKETAMDILEFLPPRQKWWGWDKNVPTIGAIAIVLATHLCDEVSIAGFGYDLTQPHIPLHYFDNLCMNAMNRQPMHDVSKERKLLQTLVREGVVKDLSGGLHCDFCSTHQTQGITTT</sequence>
<evidence type="ECO:0000256" key="10">
    <source>
        <dbReference type="ARBA" id="ARBA00023136"/>
    </source>
</evidence>
<comment type="catalytic activity">
    <reaction evidence="19">
        <text>a beta-D-Gal-(1-&gt;4)-beta-D-Glc-(1&lt;-&gt;1)-Cer(d18:1(4E)) + CMP-N-acetyl-beta-neuraminate = a ganglioside GM3 (d18:1(4E)) + CMP + H(+)</text>
        <dbReference type="Rhea" id="RHEA:18417"/>
        <dbReference type="ChEBI" id="CHEBI:15378"/>
        <dbReference type="ChEBI" id="CHEBI:17950"/>
        <dbReference type="ChEBI" id="CHEBI:57812"/>
        <dbReference type="ChEBI" id="CHEBI:60065"/>
        <dbReference type="ChEBI" id="CHEBI:60377"/>
        <dbReference type="EC" id="2.4.3.9"/>
    </reaction>
    <physiologicalReaction direction="left-to-right" evidence="19">
        <dbReference type="Rhea" id="RHEA:18418"/>
    </physiologicalReaction>
</comment>
<evidence type="ECO:0000256" key="22">
    <source>
        <dbReference type="ARBA" id="ARBA00048805"/>
    </source>
</evidence>
<evidence type="ECO:0000256" key="11">
    <source>
        <dbReference type="ARBA" id="ARBA00023157"/>
    </source>
</evidence>
<evidence type="ECO:0000256" key="16">
    <source>
        <dbReference type="ARBA" id="ARBA00041896"/>
    </source>
</evidence>
<feature type="disulfide bond" evidence="24">
    <location>
        <begin position="139"/>
        <end position="297"/>
    </location>
</feature>
<dbReference type="FunFam" id="3.90.1480.20:FF:000006">
    <property type="entry name" value="ST3 beta-galactoside alpha-2,3-sialyltransferase 5"/>
    <property type="match status" value="1"/>
</dbReference>
<dbReference type="Gene3D" id="3.90.1480.20">
    <property type="entry name" value="Glycosyl transferase family 29"/>
    <property type="match status" value="1"/>
</dbReference>
<dbReference type="AlphaFoldDB" id="A0AAV7D556"/>
<evidence type="ECO:0000256" key="25">
    <source>
        <dbReference type="SAM" id="Phobius"/>
    </source>
</evidence>
<evidence type="ECO:0000256" key="5">
    <source>
        <dbReference type="ARBA" id="ARBA00022692"/>
    </source>
</evidence>
<keyword evidence="6" id="KW-0735">Signal-anchor</keyword>
<dbReference type="GO" id="GO:0047291">
    <property type="term" value="F:lactosylceramide alpha-2,3-sialyltransferase activity"/>
    <property type="evidence" value="ECO:0007669"/>
    <property type="project" value="UniProtKB-EC"/>
</dbReference>
<protein>
    <recommendedName>
        <fullName evidence="14">Lactosylceramide alpha-2,3-sialyltransferase</fullName>
        <ecNumber evidence="13">2.4.3.9</ecNumber>
    </recommendedName>
    <alternativeName>
        <fullName evidence="15">CMP-NeuAc:lactosylceramide alpha-2,3-sialyltransferase</fullName>
    </alternativeName>
    <alternativeName>
        <fullName evidence="18">Ganglioside GM3 synthase</fullName>
    </alternativeName>
    <alternativeName>
        <fullName evidence="17">ST3Gal V</fullName>
    </alternativeName>
    <alternativeName>
        <fullName evidence="16">Sialyltransferase 9</fullName>
    </alternativeName>
</protein>
<evidence type="ECO:0000256" key="6">
    <source>
        <dbReference type="ARBA" id="ARBA00022968"/>
    </source>
</evidence>
<dbReference type="CDD" id="cd23983">
    <property type="entry name" value="GT29_ST3GAL5"/>
    <property type="match status" value="1"/>
</dbReference>
<accession>A0AAV7D556</accession>
<keyword evidence="11" id="KW-1015">Disulfide bond</keyword>
<comment type="catalytic activity">
    <reaction evidence="22">
        <text>ganglioside GA2 (d18:1(4E)/18:0) + CMP-N-acetyl-beta-neuraminate = ganglioside GM2 (d18:1(4E)/18:0) + CMP + H(+)</text>
        <dbReference type="Rhea" id="RHEA:41776"/>
        <dbReference type="ChEBI" id="CHEBI:15378"/>
        <dbReference type="ChEBI" id="CHEBI:57812"/>
        <dbReference type="ChEBI" id="CHEBI:60377"/>
        <dbReference type="ChEBI" id="CHEBI:78485"/>
        <dbReference type="ChEBI" id="CHEBI:78486"/>
    </reaction>
    <physiologicalReaction direction="left-to-right" evidence="22">
        <dbReference type="Rhea" id="RHEA:41777"/>
    </physiologicalReaction>
</comment>
<evidence type="ECO:0000256" key="18">
    <source>
        <dbReference type="ARBA" id="ARBA00042545"/>
    </source>
</evidence>
<dbReference type="InterPro" id="IPR012163">
    <property type="entry name" value="Sialyl_trans"/>
</dbReference>
<keyword evidence="3" id="KW-0328">Glycosyltransferase</keyword>
<dbReference type="PANTHER" id="PTHR13713:SF60">
    <property type="entry name" value="LACTOSYLCERAMIDE ALPHA-2,3-SIALYLTRANSFERASE"/>
    <property type="match status" value="1"/>
</dbReference>
<dbReference type="EC" id="2.4.3.9" evidence="13"/>
<comment type="catalytic activity">
    <reaction evidence="21">
        <text>a beta-D-Gal-(1&lt;-&gt;1')-ceramide + CMP-N-acetyl-beta-neuraminate = N-acetyl-alpha-neuraminosyl-(2-&gt;3)-beta-D-galactosyl-(1&lt;-&gt;1')-ceramide + CMP + H(+)</text>
        <dbReference type="Rhea" id="RHEA:41780"/>
        <dbReference type="ChEBI" id="CHEBI:15378"/>
        <dbReference type="ChEBI" id="CHEBI:57812"/>
        <dbReference type="ChEBI" id="CHEBI:60377"/>
        <dbReference type="ChEBI" id="CHEBI:82643"/>
        <dbReference type="ChEBI" id="CHEBI:143593"/>
    </reaction>
    <physiologicalReaction direction="left-to-right" evidence="21">
        <dbReference type="Rhea" id="RHEA:41781"/>
    </physiologicalReaction>
</comment>
<gene>
    <name evidence="26" type="ORF">GDO81_000072</name>
</gene>
<organism evidence="26 27">
    <name type="scientific">Engystomops pustulosus</name>
    <name type="common">Tungara frog</name>
    <name type="synonym">Physalaemus pustulosus</name>
    <dbReference type="NCBI Taxonomy" id="76066"/>
    <lineage>
        <taxon>Eukaryota</taxon>
        <taxon>Metazoa</taxon>
        <taxon>Chordata</taxon>
        <taxon>Craniata</taxon>
        <taxon>Vertebrata</taxon>
        <taxon>Euteleostomi</taxon>
        <taxon>Amphibia</taxon>
        <taxon>Batrachia</taxon>
        <taxon>Anura</taxon>
        <taxon>Neobatrachia</taxon>
        <taxon>Hyloidea</taxon>
        <taxon>Leptodactylidae</taxon>
        <taxon>Leiuperinae</taxon>
        <taxon>Engystomops</taxon>
    </lineage>
</organism>
<comment type="catalytic activity">
    <reaction evidence="23">
        <text>ganglioside GA1 (d18:1(4E)/18:0) + CMP-N-acetyl-beta-neuraminate = ganglioside GM1 (d18:1(4E)/18:0) + CMP + H(+)</text>
        <dbReference type="Rhea" id="RHEA:41784"/>
        <dbReference type="ChEBI" id="CHEBI:15378"/>
        <dbReference type="ChEBI" id="CHEBI:57812"/>
        <dbReference type="ChEBI" id="CHEBI:60377"/>
        <dbReference type="ChEBI" id="CHEBI:73110"/>
        <dbReference type="ChEBI" id="CHEBI:78484"/>
    </reaction>
    <physiologicalReaction direction="left-to-right" evidence="23">
        <dbReference type="Rhea" id="RHEA:41785"/>
    </physiologicalReaction>
</comment>
<dbReference type="InterPro" id="IPR001675">
    <property type="entry name" value="Glyco_trans_29"/>
</dbReference>
<evidence type="ECO:0000256" key="9">
    <source>
        <dbReference type="ARBA" id="ARBA00023098"/>
    </source>
</evidence>